<proteinExistence type="inferred from homology"/>
<dbReference type="GO" id="GO:0045259">
    <property type="term" value="C:proton-transporting ATP synthase complex"/>
    <property type="evidence" value="ECO:0007669"/>
    <property type="project" value="UniProtKB-KW"/>
</dbReference>
<keyword evidence="2 13" id="KW-0813">Transport</keyword>
<evidence type="ECO:0000256" key="7">
    <source>
        <dbReference type="ARBA" id="ARBA00023065"/>
    </source>
</evidence>
<evidence type="ECO:0000256" key="13">
    <source>
        <dbReference type="HAMAP-Rule" id="MF_01398"/>
    </source>
</evidence>
<dbReference type="AlphaFoldDB" id="A0A2K8K8J8"/>
<evidence type="ECO:0000256" key="6">
    <source>
        <dbReference type="ARBA" id="ARBA00022989"/>
    </source>
</evidence>
<dbReference type="GO" id="GO:0016787">
    <property type="term" value="F:hydrolase activity"/>
    <property type="evidence" value="ECO:0007669"/>
    <property type="project" value="UniProtKB-KW"/>
</dbReference>
<evidence type="ECO:0000313" key="15">
    <source>
        <dbReference type="EMBL" id="ATX65769.1"/>
    </source>
</evidence>
<dbReference type="OrthoDB" id="9805716at2"/>
<feature type="transmembrane region" description="Helical" evidence="13">
    <location>
        <begin position="23"/>
        <end position="42"/>
    </location>
</feature>
<dbReference type="InterPro" id="IPR002146">
    <property type="entry name" value="ATP_synth_b/b'su_bac/chlpt"/>
</dbReference>
<keyword evidence="4 13" id="KW-0812">Transmembrane</keyword>
<organism evidence="15 16">
    <name type="scientific">Roseinatronobacter bogoriensis subsp. barguzinensis</name>
    <dbReference type="NCBI Taxonomy" id="441209"/>
    <lineage>
        <taxon>Bacteria</taxon>
        <taxon>Pseudomonadati</taxon>
        <taxon>Pseudomonadota</taxon>
        <taxon>Alphaproteobacteria</taxon>
        <taxon>Rhodobacterales</taxon>
        <taxon>Paracoccaceae</taxon>
        <taxon>Roseinatronobacter</taxon>
    </lineage>
</organism>
<sequence length="172" mass="18495">MAETAASGSGMPQLDVSTFSNQIFWLIVTLVVLYYVMSRVALPRIAAVLADRRGTITSDIAAAEEYKLKAQQAEEAYNKALAEARAEAGRIVDAAKAEMQAELDVQIAKADAEIAAKAAESERRIREIRDSAMEMVSDVSKDVTTDILDVFGAKADKRSVTAAVNARLKGDA</sequence>
<dbReference type="PANTHER" id="PTHR33445">
    <property type="entry name" value="ATP SYNTHASE SUBUNIT B', CHLOROPLASTIC"/>
    <property type="match status" value="1"/>
</dbReference>
<evidence type="ECO:0000256" key="11">
    <source>
        <dbReference type="ARBA" id="ARBA00025614"/>
    </source>
</evidence>
<dbReference type="PANTHER" id="PTHR33445:SF1">
    <property type="entry name" value="ATP SYNTHASE SUBUNIT B"/>
    <property type="match status" value="1"/>
</dbReference>
<keyword evidence="7 13" id="KW-0406">Ion transport</keyword>
<protein>
    <recommendedName>
        <fullName evidence="13">ATP synthase subunit b</fullName>
    </recommendedName>
    <alternativeName>
        <fullName evidence="13">ATP synthase F(0) sector subunit b</fullName>
    </alternativeName>
    <alternativeName>
        <fullName evidence="13">ATPase subunit I</fullName>
    </alternativeName>
    <alternativeName>
        <fullName evidence="13">F-type ATPase subunit b</fullName>
        <shortName evidence="13">F-ATPase subunit b</shortName>
    </alternativeName>
</protein>
<dbReference type="GO" id="GO:0005886">
    <property type="term" value="C:plasma membrane"/>
    <property type="evidence" value="ECO:0007669"/>
    <property type="project" value="UniProtKB-SubCell"/>
</dbReference>
<comment type="subcellular location">
    <subcellularLocation>
        <location evidence="13">Cell membrane</location>
        <topology evidence="13">Single-pass membrane protein</topology>
    </subcellularLocation>
    <subcellularLocation>
        <location evidence="12">Endomembrane system</location>
        <topology evidence="12">Single-pass membrane protein</topology>
    </subcellularLocation>
</comment>
<evidence type="ECO:0000256" key="5">
    <source>
        <dbReference type="ARBA" id="ARBA00022781"/>
    </source>
</evidence>
<comment type="function">
    <text evidence="11">Component of the F(0) channel, it forms part of the peripheral stalk, linking F(1) to F(0). The b'-subunit is a diverged and duplicated form of b found in plants and photosynthetic bacteria.</text>
</comment>
<evidence type="ECO:0000256" key="12">
    <source>
        <dbReference type="ARBA" id="ARBA00037847"/>
    </source>
</evidence>
<evidence type="ECO:0000256" key="14">
    <source>
        <dbReference type="RuleBase" id="RU003848"/>
    </source>
</evidence>
<evidence type="ECO:0000313" key="16">
    <source>
        <dbReference type="Proteomes" id="UP000228948"/>
    </source>
</evidence>
<comment type="function">
    <text evidence="10 13">F(1)F(0) ATP synthase produces ATP from ADP in the presence of a proton or sodium gradient. F-type ATPases consist of two structural domains, F(1) containing the extramembraneous catalytic core and F(0) containing the membrane proton channel, linked together by a central stalk and a peripheral stalk. During catalysis, ATP synthesis in the catalytic domain of F(1) is coupled via a rotary mechanism of the central stalk subunits to proton translocation.</text>
</comment>
<keyword evidence="3 13" id="KW-0138">CF(0)</keyword>
<keyword evidence="13" id="KW-1003">Cell membrane</keyword>
<reference evidence="15 16" key="1">
    <citation type="submission" date="2017-11" db="EMBL/GenBank/DDBJ databases">
        <title>Revised Sequence and Annotation of the Rhodobaca barguzinensis strain alga05 Genome.</title>
        <authorList>
            <person name="Kopejtka K."/>
            <person name="Tomasch J.M."/>
            <person name="Bunk B."/>
            <person name="Koblizek M."/>
        </authorList>
    </citation>
    <scope>NUCLEOTIDE SEQUENCE [LARGE SCALE GENOMIC DNA]</scope>
    <source>
        <strain evidence="16">alga05</strain>
    </source>
</reference>
<keyword evidence="9 13" id="KW-0066">ATP synthesis</keyword>
<keyword evidence="15" id="KW-0378">Hydrolase</keyword>
<dbReference type="STRING" id="441209.GCA_001870665_01371"/>
<dbReference type="NCBIfam" id="NF009988">
    <property type="entry name" value="PRK13454.1"/>
    <property type="match status" value="1"/>
</dbReference>
<name>A0A2K8K8J8_9RHOB</name>
<evidence type="ECO:0000256" key="8">
    <source>
        <dbReference type="ARBA" id="ARBA00023136"/>
    </source>
</evidence>
<comment type="similarity">
    <text evidence="1 13 14">Belongs to the ATPase B chain family.</text>
</comment>
<dbReference type="GO" id="GO:0046933">
    <property type="term" value="F:proton-transporting ATP synthase activity, rotational mechanism"/>
    <property type="evidence" value="ECO:0007669"/>
    <property type="project" value="UniProtKB-UniRule"/>
</dbReference>
<evidence type="ECO:0000256" key="3">
    <source>
        <dbReference type="ARBA" id="ARBA00022547"/>
    </source>
</evidence>
<dbReference type="KEGG" id="rbg:BG454_07970"/>
<gene>
    <name evidence="13" type="primary">atpF</name>
    <name evidence="15" type="ORF">BG454_07970</name>
</gene>
<keyword evidence="16" id="KW-1185">Reference proteome</keyword>
<dbReference type="InterPro" id="IPR050059">
    <property type="entry name" value="ATP_synthase_B_chain"/>
</dbReference>
<keyword evidence="5 13" id="KW-0375">Hydrogen ion transport</keyword>
<dbReference type="RefSeq" id="WP_071480317.1">
    <property type="nucleotide sequence ID" value="NZ_CP024899.1"/>
</dbReference>
<dbReference type="GO" id="GO:0046961">
    <property type="term" value="F:proton-transporting ATPase activity, rotational mechanism"/>
    <property type="evidence" value="ECO:0007669"/>
    <property type="project" value="TreeGrafter"/>
</dbReference>
<dbReference type="Pfam" id="PF00430">
    <property type="entry name" value="ATP-synt_B"/>
    <property type="match status" value="1"/>
</dbReference>
<dbReference type="Proteomes" id="UP000228948">
    <property type="component" value="Chromosome"/>
</dbReference>
<comment type="subunit">
    <text evidence="13">F-type ATPases have 2 components, F(1) - the catalytic core - and F(0) - the membrane proton channel. F(1) has five subunits: alpha(3), beta(3), gamma(1), delta(1), epsilon(1). F(0) has three main subunits: a(1), b(2) and c(10-14). The alpha and beta chains form an alternating ring which encloses part of the gamma chain. F(1) is attached to F(0) by a central stalk formed by the gamma and epsilon chains, while a peripheral stalk is formed by the delta and b chains.</text>
</comment>
<evidence type="ECO:0000256" key="4">
    <source>
        <dbReference type="ARBA" id="ARBA00022692"/>
    </source>
</evidence>
<keyword evidence="6 13" id="KW-1133">Transmembrane helix</keyword>
<evidence type="ECO:0000256" key="1">
    <source>
        <dbReference type="ARBA" id="ARBA00005513"/>
    </source>
</evidence>
<dbReference type="EMBL" id="CP024899">
    <property type="protein sequence ID" value="ATX65769.1"/>
    <property type="molecule type" value="Genomic_DNA"/>
</dbReference>
<evidence type="ECO:0000256" key="9">
    <source>
        <dbReference type="ARBA" id="ARBA00023310"/>
    </source>
</evidence>
<dbReference type="CDD" id="cd06503">
    <property type="entry name" value="ATP-synt_Fo_b"/>
    <property type="match status" value="1"/>
</dbReference>
<keyword evidence="8 13" id="KW-0472">Membrane</keyword>
<dbReference type="HAMAP" id="MF_01398">
    <property type="entry name" value="ATP_synth_b_bprime"/>
    <property type="match status" value="1"/>
</dbReference>
<evidence type="ECO:0000256" key="2">
    <source>
        <dbReference type="ARBA" id="ARBA00022448"/>
    </source>
</evidence>
<evidence type="ECO:0000256" key="10">
    <source>
        <dbReference type="ARBA" id="ARBA00025198"/>
    </source>
</evidence>
<accession>A0A2K8K8J8</accession>
<dbReference type="GO" id="GO:0012505">
    <property type="term" value="C:endomembrane system"/>
    <property type="evidence" value="ECO:0007669"/>
    <property type="project" value="UniProtKB-SubCell"/>
</dbReference>